<reference evidence="1" key="1">
    <citation type="journal article" date="2023" name="Genome Biol. Evol.">
        <title>Long-read-based Genome Assembly of Drosophila gunungcola Reveals Fewer Chemosensory Genes in Flower-breeding Species.</title>
        <authorList>
            <person name="Negi A."/>
            <person name="Liao B.Y."/>
            <person name="Yeh S.D."/>
        </authorList>
    </citation>
    <scope>NUCLEOTIDE SEQUENCE</scope>
    <source>
        <strain evidence="1">Sukarami</strain>
    </source>
</reference>
<dbReference type="Proteomes" id="UP001059596">
    <property type="component" value="Unassembled WGS sequence"/>
</dbReference>
<evidence type="ECO:0000313" key="1">
    <source>
        <dbReference type="EMBL" id="KAI8034485.1"/>
    </source>
</evidence>
<accession>A0A9P9YD21</accession>
<keyword evidence="2" id="KW-1185">Reference proteome</keyword>
<dbReference type="OrthoDB" id="7864772at2759"/>
<name>A0A9P9YD21_9MUSC</name>
<dbReference type="AlphaFoldDB" id="A0A9P9YD21"/>
<protein>
    <submittedName>
        <fullName evidence="1">Uncharacterized protein</fullName>
    </submittedName>
</protein>
<sequence>MQHSGEVKTHHSRMSQLVQMTRHVTTWLGWTPATPCDCQTSEEDALQFQESSGFATVLVLYLGMAGLFAGLDLCTTPNPGQARARDKRELAALERRQAQRLGGQRDRSTAGSWLPCWLVNLPSLIRQVAAPRPPNIQRQQKKQTLELELQGKWLGLKEEPPTWHDAIEEEELGLVAPSTLMPQRQVSTFFDLPSESE</sequence>
<gene>
    <name evidence="1" type="ORF">M5D96_012759</name>
</gene>
<evidence type="ECO:0000313" key="2">
    <source>
        <dbReference type="Proteomes" id="UP001059596"/>
    </source>
</evidence>
<dbReference type="EMBL" id="JAMKOV010000072">
    <property type="protein sequence ID" value="KAI8034485.1"/>
    <property type="molecule type" value="Genomic_DNA"/>
</dbReference>
<comment type="caution">
    <text evidence="1">The sequence shown here is derived from an EMBL/GenBank/DDBJ whole genome shotgun (WGS) entry which is preliminary data.</text>
</comment>
<proteinExistence type="predicted"/>
<organism evidence="1 2">
    <name type="scientific">Drosophila gunungcola</name>
    <name type="common">fruit fly</name>
    <dbReference type="NCBI Taxonomy" id="103775"/>
    <lineage>
        <taxon>Eukaryota</taxon>
        <taxon>Metazoa</taxon>
        <taxon>Ecdysozoa</taxon>
        <taxon>Arthropoda</taxon>
        <taxon>Hexapoda</taxon>
        <taxon>Insecta</taxon>
        <taxon>Pterygota</taxon>
        <taxon>Neoptera</taxon>
        <taxon>Endopterygota</taxon>
        <taxon>Diptera</taxon>
        <taxon>Brachycera</taxon>
        <taxon>Muscomorpha</taxon>
        <taxon>Ephydroidea</taxon>
        <taxon>Drosophilidae</taxon>
        <taxon>Drosophila</taxon>
        <taxon>Sophophora</taxon>
    </lineage>
</organism>